<dbReference type="EMBL" id="OD001600">
    <property type="protein sequence ID" value="CAD7402556.1"/>
    <property type="molecule type" value="Genomic_DNA"/>
</dbReference>
<dbReference type="Pfam" id="PF00246">
    <property type="entry name" value="Peptidase_M14"/>
    <property type="match status" value="1"/>
</dbReference>
<dbReference type="GO" id="GO:0006508">
    <property type="term" value="P:proteolysis"/>
    <property type="evidence" value="ECO:0007669"/>
    <property type="project" value="InterPro"/>
</dbReference>
<dbReference type="GO" id="GO:0008270">
    <property type="term" value="F:zinc ion binding"/>
    <property type="evidence" value="ECO:0007669"/>
    <property type="project" value="InterPro"/>
</dbReference>
<dbReference type="InterPro" id="IPR000834">
    <property type="entry name" value="Peptidase_M14"/>
</dbReference>
<dbReference type="PROSITE" id="PS52035">
    <property type="entry name" value="PEPTIDASE_M14"/>
    <property type="match status" value="1"/>
</dbReference>
<gene>
    <name evidence="5" type="ORF">TPSB3V08_LOCUS3629</name>
</gene>
<evidence type="ECO:0000256" key="3">
    <source>
        <dbReference type="PROSITE-ProRule" id="PRU01379"/>
    </source>
</evidence>
<feature type="domain" description="Peptidase M14" evidence="4">
    <location>
        <begin position="1"/>
        <end position="124"/>
    </location>
</feature>
<reference evidence="5" key="1">
    <citation type="submission" date="2020-11" db="EMBL/GenBank/DDBJ databases">
        <authorList>
            <person name="Tran Van P."/>
        </authorList>
    </citation>
    <scope>NUCLEOTIDE SEQUENCE</scope>
</reference>
<accession>A0A7R9CW65</accession>
<dbReference type="PANTHER" id="PTHR11705">
    <property type="entry name" value="PROTEASE FAMILY M14 CARBOXYPEPTIDASE A,B"/>
    <property type="match status" value="1"/>
</dbReference>
<evidence type="ECO:0000313" key="5">
    <source>
        <dbReference type="EMBL" id="CAD7402556.1"/>
    </source>
</evidence>
<dbReference type="AlphaFoldDB" id="A0A7R9CW65"/>
<dbReference type="GO" id="GO:0004181">
    <property type="term" value="F:metallocarboxypeptidase activity"/>
    <property type="evidence" value="ECO:0007669"/>
    <property type="project" value="InterPro"/>
</dbReference>
<comment type="similarity">
    <text evidence="2 3">Belongs to the peptidase M14 family.</text>
</comment>
<name>A0A7R9CW65_TIMPO</name>
<protein>
    <recommendedName>
        <fullName evidence="4">Peptidase M14 domain-containing protein</fullName>
    </recommendedName>
</protein>
<evidence type="ECO:0000256" key="2">
    <source>
        <dbReference type="ARBA" id="ARBA00005988"/>
    </source>
</evidence>
<proteinExistence type="inferred from homology"/>
<dbReference type="GO" id="GO:0005615">
    <property type="term" value="C:extracellular space"/>
    <property type="evidence" value="ECO:0007669"/>
    <property type="project" value="TreeGrafter"/>
</dbReference>
<organism evidence="5">
    <name type="scientific">Timema poppense</name>
    <name type="common">Walking stick</name>
    <dbReference type="NCBI Taxonomy" id="170557"/>
    <lineage>
        <taxon>Eukaryota</taxon>
        <taxon>Metazoa</taxon>
        <taxon>Ecdysozoa</taxon>
        <taxon>Arthropoda</taxon>
        <taxon>Hexapoda</taxon>
        <taxon>Insecta</taxon>
        <taxon>Pterygota</taxon>
        <taxon>Neoptera</taxon>
        <taxon>Polyneoptera</taxon>
        <taxon>Phasmatodea</taxon>
        <taxon>Timematodea</taxon>
        <taxon>Timematoidea</taxon>
        <taxon>Timematidae</taxon>
        <taxon>Timema</taxon>
    </lineage>
</organism>
<comment type="cofactor">
    <cofactor evidence="1">
        <name>Zn(2+)</name>
        <dbReference type="ChEBI" id="CHEBI:29105"/>
    </cofactor>
</comment>
<evidence type="ECO:0000256" key="1">
    <source>
        <dbReference type="ARBA" id="ARBA00001947"/>
    </source>
</evidence>
<evidence type="ECO:0000259" key="4">
    <source>
        <dbReference type="PROSITE" id="PS52035"/>
    </source>
</evidence>
<dbReference type="PANTHER" id="PTHR11705:SF140">
    <property type="entry name" value="FI02848P-RELATED"/>
    <property type="match status" value="1"/>
</dbReference>
<dbReference type="Gene3D" id="3.40.630.10">
    <property type="entry name" value="Zn peptidases"/>
    <property type="match status" value="1"/>
</dbReference>
<sequence length="213" mass="23578">MLDNIPFIKMYLTFHSFGQSFLYPWGHTKELPDDWRELDELARKAAEAIVKTGGPRFEVGSSSNVLSFGAGGADDFAKGRANIKYAYTVEMPGGGPNGFDLPATSLCLHLHSLYQGLRVMSQGSIVGSWSFRLDAVLKNLQLLTLFIAKIASNYLNGNTLGLAVLYQAKQLPVKHRENSERLVGFISTVTKTSSRVHSQPSFVNIRTDLHWVT</sequence>
<dbReference type="SUPFAM" id="SSF53187">
    <property type="entry name" value="Zn-dependent exopeptidases"/>
    <property type="match status" value="1"/>
</dbReference>
<feature type="active site" description="Proton donor/acceptor" evidence="3">
    <location>
        <position position="90"/>
    </location>
</feature>